<dbReference type="Proteomes" id="UP001341840">
    <property type="component" value="Unassembled WGS sequence"/>
</dbReference>
<sequence length="76" mass="9099">MGLIYGGQSHKWNIKFDYPCIQAMPSHYAVLMEDKERTFVFEVSLLLSARSYFCCLPVFPLELWLCRIWQIQLLYF</sequence>
<name>A0ABU6VKP1_9FABA</name>
<protein>
    <submittedName>
        <fullName evidence="1">Uncharacterized protein</fullName>
    </submittedName>
</protein>
<accession>A0ABU6VKP1</accession>
<comment type="caution">
    <text evidence="1">The sequence shown here is derived from an EMBL/GenBank/DDBJ whole genome shotgun (WGS) entry which is preliminary data.</text>
</comment>
<evidence type="ECO:0000313" key="1">
    <source>
        <dbReference type="EMBL" id="MED6174109.1"/>
    </source>
</evidence>
<gene>
    <name evidence="1" type="ORF">PIB30_065778</name>
</gene>
<organism evidence="1 2">
    <name type="scientific">Stylosanthes scabra</name>
    <dbReference type="NCBI Taxonomy" id="79078"/>
    <lineage>
        <taxon>Eukaryota</taxon>
        <taxon>Viridiplantae</taxon>
        <taxon>Streptophyta</taxon>
        <taxon>Embryophyta</taxon>
        <taxon>Tracheophyta</taxon>
        <taxon>Spermatophyta</taxon>
        <taxon>Magnoliopsida</taxon>
        <taxon>eudicotyledons</taxon>
        <taxon>Gunneridae</taxon>
        <taxon>Pentapetalae</taxon>
        <taxon>rosids</taxon>
        <taxon>fabids</taxon>
        <taxon>Fabales</taxon>
        <taxon>Fabaceae</taxon>
        <taxon>Papilionoideae</taxon>
        <taxon>50 kb inversion clade</taxon>
        <taxon>dalbergioids sensu lato</taxon>
        <taxon>Dalbergieae</taxon>
        <taxon>Pterocarpus clade</taxon>
        <taxon>Stylosanthes</taxon>
    </lineage>
</organism>
<dbReference type="EMBL" id="JASCZI010151695">
    <property type="protein sequence ID" value="MED6174109.1"/>
    <property type="molecule type" value="Genomic_DNA"/>
</dbReference>
<reference evidence="1 2" key="1">
    <citation type="journal article" date="2023" name="Plants (Basel)">
        <title>Bridging the Gap: Combining Genomics and Transcriptomics Approaches to Understand Stylosanthes scabra, an Orphan Legume from the Brazilian Caatinga.</title>
        <authorList>
            <person name="Ferreira-Neto J.R.C."/>
            <person name="da Silva M.D."/>
            <person name="Binneck E."/>
            <person name="de Melo N.F."/>
            <person name="da Silva R.H."/>
            <person name="de Melo A.L.T.M."/>
            <person name="Pandolfi V."/>
            <person name="Bustamante F.O."/>
            <person name="Brasileiro-Vidal A.C."/>
            <person name="Benko-Iseppon A.M."/>
        </authorList>
    </citation>
    <scope>NUCLEOTIDE SEQUENCE [LARGE SCALE GENOMIC DNA]</scope>
    <source>
        <tissue evidence="1">Leaves</tissue>
    </source>
</reference>
<keyword evidence="2" id="KW-1185">Reference proteome</keyword>
<evidence type="ECO:0000313" key="2">
    <source>
        <dbReference type="Proteomes" id="UP001341840"/>
    </source>
</evidence>
<proteinExistence type="predicted"/>